<sequence length="165" mass="17494">MAGPERGIPGTCIVAASSLNRRRLVSASSSPGRCLVVASCRRFSWSLGFQSPSCFKARVLAPVLLADLLAILLIVAHCLTLSSSHLTLPLPPALHRHPRVVALVPSASTPDPELVEADSVSALDLKFAEARRRLKVTVLRTASAHPGSRMDGSNNNTTPTENNGQ</sequence>
<comment type="caution">
    <text evidence="2">The sequence shown here is derived from an EMBL/GenBank/DDBJ whole genome shotgun (WGS) entry which is preliminary data.</text>
</comment>
<evidence type="ECO:0000313" key="3">
    <source>
        <dbReference type="Proteomes" id="UP001341840"/>
    </source>
</evidence>
<proteinExistence type="predicted"/>
<name>A0ABU6ZKC4_9FABA</name>
<dbReference type="Proteomes" id="UP001341840">
    <property type="component" value="Unassembled WGS sequence"/>
</dbReference>
<organism evidence="2 3">
    <name type="scientific">Stylosanthes scabra</name>
    <dbReference type="NCBI Taxonomy" id="79078"/>
    <lineage>
        <taxon>Eukaryota</taxon>
        <taxon>Viridiplantae</taxon>
        <taxon>Streptophyta</taxon>
        <taxon>Embryophyta</taxon>
        <taxon>Tracheophyta</taxon>
        <taxon>Spermatophyta</taxon>
        <taxon>Magnoliopsida</taxon>
        <taxon>eudicotyledons</taxon>
        <taxon>Gunneridae</taxon>
        <taxon>Pentapetalae</taxon>
        <taxon>rosids</taxon>
        <taxon>fabids</taxon>
        <taxon>Fabales</taxon>
        <taxon>Fabaceae</taxon>
        <taxon>Papilionoideae</taxon>
        <taxon>50 kb inversion clade</taxon>
        <taxon>dalbergioids sensu lato</taxon>
        <taxon>Dalbergieae</taxon>
        <taxon>Pterocarpus clade</taxon>
        <taxon>Stylosanthes</taxon>
    </lineage>
</organism>
<protein>
    <submittedName>
        <fullName evidence="2">Uncharacterized protein</fullName>
    </submittedName>
</protein>
<feature type="region of interest" description="Disordered" evidence="1">
    <location>
        <begin position="141"/>
        <end position="165"/>
    </location>
</feature>
<accession>A0ABU6ZKC4</accession>
<gene>
    <name evidence="2" type="ORF">PIB30_064223</name>
</gene>
<dbReference type="EMBL" id="JASCZI010272483">
    <property type="protein sequence ID" value="MED6222412.1"/>
    <property type="molecule type" value="Genomic_DNA"/>
</dbReference>
<feature type="compositionally biased region" description="Polar residues" evidence="1">
    <location>
        <begin position="151"/>
        <end position="165"/>
    </location>
</feature>
<evidence type="ECO:0000256" key="1">
    <source>
        <dbReference type="SAM" id="MobiDB-lite"/>
    </source>
</evidence>
<evidence type="ECO:0000313" key="2">
    <source>
        <dbReference type="EMBL" id="MED6222412.1"/>
    </source>
</evidence>
<reference evidence="2 3" key="1">
    <citation type="journal article" date="2023" name="Plants (Basel)">
        <title>Bridging the Gap: Combining Genomics and Transcriptomics Approaches to Understand Stylosanthes scabra, an Orphan Legume from the Brazilian Caatinga.</title>
        <authorList>
            <person name="Ferreira-Neto J.R.C."/>
            <person name="da Silva M.D."/>
            <person name="Binneck E."/>
            <person name="de Melo N.F."/>
            <person name="da Silva R.H."/>
            <person name="de Melo A.L.T.M."/>
            <person name="Pandolfi V."/>
            <person name="Bustamante F.O."/>
            <person name="Brasileiro-Vidal A.C."/>
            <person name="Benko-Iseppon A.M."/>
        </authorList>
    </citation>
    <scope>NUCLEOTIDE SEQUENCE [LARGE SCALE GENOMIC DNA]</scope>
    <source>
        <tissue evidence="2">Leaves</tissue>
    </source>
</reference>
<keyword evidence="3" id="KW-1185">Reference proteome</keyword>